<dbReference type="GeneID" id="7049871"/>
<gene>
    <name evidence="2" type="ORF">SJAG_01706</name>
</gene>
<evidence type="ECO:0000313" key="2">
    <source>
        <dbReference type="EMBL" id="EEB06659.1"/>
    </source>
</evidence>
<feature type="region of interest" description="Disordered" evidence="1">
    <location>
        <begin position="1"/>
        <end position="78"/>
    </location>
</feature>
<feature type="compositionally biased region" description="Basic and acidic residues" evidence="1">
    <location>
        <begin position="37"/>
        <end position="68"/>
    </location>
</feature>
<dbReference type="OMA" id="PREHISQ"/>
<protein>
    <submittedName>
        <fullName evidence="2">Mediator complex subunit Med9</fullName>
    </submittedName>
</protein>
<proteinExistence type="predicted"/>
<dbReference type="HOGENOM" id="CLU_1289604_0_0_1"/>
<name>B6JYP1_SCHJY</name>
<dbReference type="EMBL" id="KE651168">
    <property type="protein sequence ID" value="EEB06659.1"/>
    <property type="molecule type" value="Genomic_DNA"/>
</dbReference>
<sequence length="214" mass="25054">MSSARELLKQARLQRNGTNTRKRADRFQSATPKRVKKQETEAPRDKNQNEPLLKDKTEDHSLREEDKGTPILPVDFFDKTSTGNNTAIDEEWSNFEKDIAEVTSKQTEAKDLAQRENELIRQLKEEKLLDSNNEYSTPSMNKQEPDDTIHDLDLFYEEESYMTTLRDRLEKLKNFRPKDNTLNAVNDETNITNVDALMNVEESASEDEDDWRRR</sequence>
<accession>B6JYP1</accession>
<keyword evidence="3" id="KW-1185">Reference proteome</keyword>
<dbReference type="Proteomes" id="UP000001744">
    <property type="component" value="Unassembled WGS sequence"/>
</dbReference>
<dbReference type="VEuPathDB" id="FungiDB:SJAG_01706"/>
<dbReference type="RefSeq" id="XP_002172952.1">
    <property type="nucleotide sequence ID" value="XM_002172916.1"/>
</dbReference>
<reference evidence="2 3" key="1">
    <citation type="journal article" date="2011" name="Science">
        <title>Comparative functional genomics of the fission yeasts.</title>
        <authorList>
            <person name="Rhind N."/>
            <person name="Chen Z."/>
            <person name="Yassour M."/>
            <person name="Thompson D.A."/>
            <person name="Haas B.J."/>
            <person name="Habib N."/>
            <person name="Wapinski I."/>
            <person name="Roy S."/>
            <person name="Lin M.F."/>
            <person name="Heiman D.I."/>
            <person name="Young S.K."/>
            <person name="Furuya K."/>
            <person name="Guo Y."/>
            <person name="Pidoux A."/>
            <person name="Chen H.M."/>
            <person name="Robbertse B."/>
            <person name="Goldberg J.M."/>
            <person name="Aoki K."/>
            <person name="Bayne E.H."/>
            <person name="Berlin A.M."/>
            <person name="Desjardins C.A."/>
            <person name="Dobbs E."/>
            <person name="Dukaj L."/>
            <person name="Fan L."/>
            <person name="FitzGerald M.G."/>
            <person name="French C."/>
            <person name="Gujja S."/>
            <person name="Hansen K."/>
            <person name="Keifenheim D."/>
            <person name="Levin J.Z."/>
            <person name="Mosher R.A."/>
            <person name="Mueller C.A."/>
            <person name="Pfiffner J."/>
            <person name="Priest M."/>
            <person name="Russ C."/>
            <person name="Smialowska A."/>
            <person name="Swoboda P."/>
            <person name="Sykes S.M."/>
            <person name="Vaughn M."/>
            <person name="Vengrova S."/>
            <person name="Yoder R."/>
            <person name="Zeng Q."/>
            <person name="Allshire R."/>
            <person name="Baulcombe D."/>
            <person name="Birren B.W."/>
            <person name="Brown W."/>
            <person name="Ekwall K."/>
            <person name="Kellis M."/>
            <person name="Leatherwood J."/>
            <person name="Levin H."/>
            <person name="Margalit H."/>
            <person name="Martienssen R."/>
            <person name="Nieduszynski C.A."/>
            <person name="Spatafora J.W."/>
            <person name="Friedman N."/>
            <person name="Dalgaard J.Z."/>
            <person name="Baumann P."/>
            <person name="Niki H."/>
            <person name="Regev A."/>
            <person name="Nusbaum C."/>
        </authorList>
    </citation>
    <scope>NUCLEOTIDE SEQUENCE [LARGE SCALE GENOMIC DNA]</scope>
    <source>
        <strain evidence="3">yFS275 / FY16936</strain>
    </source>
</reference>
<evidence type="ECO:0000313" key="3">
    <source>
        <dbReference type="Proteomes" id="UP000001744"/>
    </source>
</evidence>
<dbReference type="JaponicusDB" id="SJAG_01706"/>
<evidence type="ECO:0000256" key="1">
    <source>
        <dbReference type="SAM" id="MobiDB-lite"/>
    </source>
</evidence>
<dbReference type="AlphaFoldDB" id="B6JYP1"/>
<organism evidence="2 3">
    <name type="scientific">Schizosaccharomyces japonicus (strain yFS275 / FY16936)</name>
    <name type="common">Fission yeast</name>
    <dbReference type="NCBI Taxonomy" id="402676"/>
    <lineage>
        <taxon>Eukaryota</taxon>
        <taxon>Fungi</taxon>
        <taxon>Dikarya</taxon>
        <taxon>Ascomycota</taxon>
        <taxon>Taphrinomycotina</taxon>
        <taxon>Schizosaccharomycetes</taxon>
        <taxon>Schizosaccharomycetales</taxon>
        <taxon>Schizosaccharomycetaceae</taxon>
        <taxon>Schizosaccharomyces</taxon>
    </lineage>
</organism>